<dbReference type="SUPFAM" id="SSF103473">
    <property type="entry name" value="MFS general substrate transporter"/>
    <property type="match status" value="1"/>
</dbReference>
<keyword evidence="3 8" id="KW-0813">Transport</keyword>
<dbReference type="InterPro" id="IPR011701">
    <property type="entry name" value="MFS"/>
</dbReference>
<feature type="transmembrane region" description="Helical" evidence="8">
    <location>
        <begin position="73"/>
        <end position="93"/>
    </location>
</feature>
<dbReference type="EMBL" id="CP009238">
    <property type="protein sequence ID" value="AIL32443.1"/>
    <property type="molecule type" value="Genomic_DNA"/>
</dbReference>
<evidence type="ECO:0000313" key="11">
    <source>
        <dbReference type="Proteomes" id="UP000028945"/>
    </source>
</evidence>
<feature type="transmembrane region" description="Helical" evidence="8">
    <location>
        <begin position="249"/>
        <end position="269"/>
    </location>
</feature>
<evidence type="ECO:0000256" key="5">
    <source>
        <dbReference type="ARBA" id="ARBA00022692"/>
    </source>
</evidence>
<dbReference type="KEGG" id="bpsi:IX83_03200"/>
<feature type="transmembrane region" description="Helical" evidence="8">
    <location>
        <begin position="132"/>
        <end position="151"/>
    </location>
</feature>
<feature type="transmembrane region" description="Helical" evidence="8">
    <location>
        <begin position="306"/>
        <end position="329"/>
    </location>
</feature>
<feature type="transmembrane region" description="Helical" evidence="8">
    <location>
        <begin position="276"/>
        <end position="300"/>
    </location>
</feature>
<dbReference type="AlphaFoldDB" id="A0A077DGY6"/>
<evidence type="ECO:0000256" key="2">
    <source>
        <dbReference type="ARBA" id="ARBA00006236"/>
    </source>
</evidence>
<evidence type="ECO:0000256" key="3">
    <source>
        <dbReference type="ARBA" id="ARBA00022448"/>
    </source>
</evidence>
<feature type="transmembrane region" description="Helical" evidence="8">
    <location>
        <begin position="341"/>
        <end position="361"/>
    </location>
</feature>
<feature type="transmembrane region" description="Helical" evidence="8">
    <location>
        <begin position="99"/>
        <end position="120"/>
    </location>
</feature>
<comment type="subcellular location">
    <subcellularLocation>
        <location evidence="8">Cell inner membrane</location>
        <topology evidence="8">Multi-pass membrane protein</topology>
    </subcellularLocation>
    <subcellularLocation>
        <location evidence="1">Cell membrane</location>
        <topology evidence="1">Multi-pass membrane protein</topology>
    </subcellularLocation>
</comment>
<dbReference type="InterPro" id="IPR036259">
    <property type="entry name" value="MFS_trans_sf"/>
</dbReference>
<dbReference type="PANTHER" id="PTHR23502">
    <property type="entry name" value="MAJOR FACILITATOR SUPERFAMILY"/>
    <property type="match status" value="1"/>
</dbReference>
<sequence>MKTLNTQHPLFFVILGTLMAFTSLSTDIYLPAMPDMQKELNGSVELTVSGFLIGFALAQLLWGPISDRIGRKIPLFIGMVLYIIGSIGCAMAQSMESIILWRIFQAIGACTAPMLSRAIVRDVFARTQAVQMLSSLTLIMAIAPIAGPLIGGQMIRFSTWHSIFYLLASVGFIMFLSLFLLPETLPQERRHTGNFWKVFGNYAQLLVNKTFMKYTLCVSFFYLGQFAFVVGSPKVYIEYFHVNPQHYGWLFAVNVIGVMALSYASRFLIKHFSLNTLLKVTTGLACIMGIILAILSTIPINHILPFVIFVFVYFSMVGVIASCATAGALDGIPHMAGSGAALLGSLQYGSGILSSILLAIFSDGSALAMAWIMGVAATLSFIIALFIHQK</sequence>
<dbReference type="HOGENOM" id="CLU_001265_47_0_4"/>
<keyword evidence="5 8" id="KW-0812">Transmembrane</keyword>
<organism evidence="10 11">
    <name type="scientific">Basilea psittacipulmonis DSM 24701</name>
    <dbReference type="NCBI Taxonomy" id="1072685"/>
    <lineage>
        <taxon>Bacteria</taxon>
        <taxon>Pseudomonadati</taxon>
        <taxon>Pseudomonadota</taxon>
        <taxon>Betaproteobacteria</taxon>
        <taxon>Burkholderiales</taxon>
        <taxon>Alcaligenaceae</taxon>
        <taxon>Basilea</taxon>
    </lineage>
</organism>
<evidence type="ECO:0000256" key="4">
    <source>
        <dbReference type="ARBA" id="ARBA00022475"/>
    </source>
</evidence>
<feature type="transmembrane region" description="Helical" evidence="8">
    <location>
        <begin position="42"/>
        <end position="61"/>
    </location>
</feature>
<gene>
    <name evidence="10" type="ORF">IX83_03200</name>
</gene>
<dbReference type="PANTHER" id="PTHR23502:SF132">
    <property type="entry name" value="POLYAMINE TRANSPORTER 2-RELATED"/>
    <property type="match status" value="1"/>
</dbReference>
<dbReference type="InterPro" id="IPR020846">
    <property type="entry name" value="MFS_dom"/>
</dbReference>
<dbReference type="Proteomes" id="UP000028945">
    <property type="component" value="Chromosome"/>
</dbReference>
<evidence type="ECO:0000256" key="6">
    <source>
        <dbReference type="ARBA" id="ARBA00022989"/>
    </source>
</evidence>
<dbReference type="eggNOG" id="COG2814">
    <property type="taxonomic scope" value="Bacteria"/>
</dbReference>
<keyword evidence="7 8" id="KW-0472">Membrane</keyword>
<evidence type="ECO:0000313" key="10">
    <source>
        <dbReference type="EMBL" id="AIL32443.1"/>
    </source>
</evidence>
<dbReference type="GO" id="GO:0005886">
    <property type="term" value="C:plasma membrane"/>
    <property type="evidence" value="ECO:0007669"/>
    <property type="project" value="UniProtKB-SubCell"/>
</dbReference>
<dbReference type="Pfam" id="PF07690">
    <property type="entry name" value="MFS_1"/>
    <property type="match status" value="1"/>
</dbReference>
<evidence type="ECO:0000256" key="1">
    <source>
        <dbReference type="ARBA" id="ARBA00004651"/>
    </source>
</evidence>
<feature type="transmembrane region" description="Helical" evidence="8">
    <location>
        <begin position="214"/>
        <end position="237"/>
    </location>
</feature>
<dbReference type="GO" id="GO:0042910">
    <property type="term" value="F:xenobiotic transmembrane transporter activity"/>
    <property type="evidence" value="ECO:0007669"/>
    <property type="project" value="InterPro"/>
</dbReference>
<dbReference type="NCBIfam" id="TIGR00710">
    <property type="entry name" value="efflux_Bcr_CflA"/>
    <property type="match status" value="1"/>
</dbReference>
<evidence type="ECO:0000256" key="7">
    <source>
        <dbReference type="ARBA" id="ARBA00023136"/>
    </source>
</evidence>
<dbReference type="GO" id="GO:1990961">
    <property type="term" value="P:xenobiotic detoxification by transmembrane export across the plasma membrane"/>
    <property type="evidence" value="ECO:0007669"/>
    <property type="project" value="InterPro"/>
</dbReference>
<dbReference type="PROSITE" id="PS50850">
    <property type="entry name" value="MFS"/>
    <property type="match status" value="1"/>
</dbReference>
<dbReference type="InterPro" id="IPR004812">
    <property type="entry name" value="Efflux_drug-R_Bcr/CmlA"/>
</dbReference>
<dbReference type="GO" id="GO:0015385">
    <property type="term" value="F:sodium:proton antiporter activity"/>
    <property type="evidence" value="ECO:0007669"/>
    <property type="project" value="TreeGrafter"/>
</dbReference>
<keyword evidence="4" id="KW-1003">Cell membrane</keyword>
<protein>
    <recommendedName>
        <fullName evidence="8">Bcr/CflA family efflux transporter</fullName>
    </recommendedName>
</protein>
<evidence type="ECO:0000259" key="9">
    <source>
        <dbReference type="PROSITE" id="PS50850"/>
    </source>
</evidence>
<name>A0A077DGY6_9BURK</name>
<feature type="transmembrane region" description="Helical" evidence="8">
    <location>
        <begin position="367"/>
        <end position="387"/>
    </location>
</feature>
<proteinExistence type="inferred from homology"/>
<keyword evidence="8" id="KW-0997">Cell inner membrane</keyword>
<feature type="transmembrane region" description="Helical" evidence="8">
    <location>
        <begin position="163"/>
        <end position="181"/>
    </location>
</feature>
<reference evidence="10 11" key="1">
    <citation type="journal article" date="2014" name="BMC Genomics">
        <title>A genomic perspective on a new bacterial genus and species from the Alcaligenaceae family, Basilea psittacipulmonis.</title>
        <authorList>
            <person name="Whiteson K.L."/>
            <person name="Hernandez D."/>
            <person name="Lazarevic V."/>
            <person name="Gaia N."/>
            <person name="Farinelli L."/>
            <person name="Francois P."/>
            <person name="Pilo P."/>
            <person name="Frey J."/>
            <person name="Schrenzel J."/>
        </authorList>
    </citation>
    <scope>NUCLEOTIDE SEQUENCE [LARGE SCALE GENOMIC DNA]</scope>
    <source>
        <strain evidence="10 11">DSM 24701</strain>
    </source>
</reference>
<dbReference type="OrthoDB" id="9814303at2"/>
<dbReference type="RefSeq" id="WP_038499060.1">
    <property type="nucleotide sequence ID" value="NZ_AFWK01000063.1"/>
</dbReference>
<dbReference type="Gene3D" id="1.20.1720.10">
    <property type="entry name" value="Multidrug resistance protein D"/>
    <property type="match status" value="1"/>
</dbReference>
<comment type="caution">
    <text evidence="8">Lacks conserved residue(s) required for the propagation of feature annotation.</text>
</comment>
<feature type="domain" description="Major facilitator superfamily (MFS) profile" evidence="9">
    <location>
        <begin position="1"/>
        <end position="390"/>
    </location>
</feature>
<keyword evidence="6 8" id="KW-1133">Transmembrane helix</keyword>
<accession>A0A077DGY6</accession>
<comment type="similarity">
    <text evidence="2 8">Belongs to the major facilitator superfamily. Bcr/CmlA family.</text>
</comment>
<dbReference type="CDD" id="cd17320">
    <property type="entry name" value="MFS_MdfA_MDR_like"/>
    <property type="match status" value="1"/>
</dbReference>
<keyword evidence="11" id="KW-1185">Reference proteome</keyword>
<evidence type="ECO:0000256" key="8">
    <source>
        <dbReference type="RuleBase" id="RU365088"/>
    </source>
</evidence>